<keyword evidence="2" id="KW-0813">Transport</keyword>
<dbReference type="InterPro" id="IPR004814">
    <property type="entry name" value="Oligopep_transpt"/>
</dbReference>
<dbReference type="Pfam" id="PF03169">
    <property type="entry name" value="OPT"/>
    <property type="match status" value="1"/>
</dbReference>
<comment type="subcellular location">
    <subcellularLocation>
        <location evidence="1">Membrane</location>
        <topology evidence="1">Multi-pass membrane protein</topology>
    </subcellularLocation>
</comment>
<evidence type="ECO:0000256" key="5">
    <source>
        <dbReference type="ARBA" id="ARBA00023136"/>
    </source>
</evidence>
<evidence type="ECO:0000256" key="4">
    <source>
        <dbReference type="ARBA" id="ARBA00022989"/>
    </source>
</evidence>
<organism evidence="7">
    <name type="scientific">candidate division WOR-3 bacterium</name>
    <dbReference type="NCBI Taxonomy" id="2052148"/>
    <lineage>
        <taxon>Bacteria</taxon>
        <taxon>Bacteria division WOR-3</taxon>
    </lineage>
</organism>
<evidence type="ECO:0000313" key="7">
    <source>
        <dbReference type="EMBL" id="HGV96858.1"/>
    </source>
</evidence>
<dbReference type="GO" id="GO:0016020">
    <property type="term" value="C:membrane"/>
    <property type="evidence" value="ECO:0007669"/>
    <property type="project" value="UniProtKB-SubCell"/>
</dbReference>
<feature type="transmembrane region" description="Helical" evidence="6">
    <location>
        <begin position="233"/>
        <end position="253"/>
    </location>
</feature>
<proteinExistence type="predicted"/>
<evidence type="ECO:0000256" key="2">
    <source>
        <dbReference type="ARBA" id="ARBA00022448"/>
    </source>
</evidence>
<feature type="transmembrane region" description="Helical" evidence="6">
    <location>
        <begin position="116"/>
        <end position="134"/>
    </location>
</feature>
<gene>
    <name evidence="7" type="ORF">ENV60_00975</name>
</gene>
<keyword evidence="5 6" id="KW-0472">Membrane</keyword>
<dbReference type="EMBL" id="DTGZ01000017">
    <property type="protein sequence ID" value="HGV96858.1"/>
    <property type="molecule type" value="Genomic_DNA"/>
</dbReference>
<dbReference type="PANTHER" id="PTHR31645:SF0">
    <property type="entry name" value="OLIGOPEPTIDE TRANSPORTER YGL114W-RELATED"/>
    <property type="match status" value="1"/>
</dbReference>
<dbReference type="NCBIfam" id="TIGR00728">
    <property type="entry name" value="OPT_sfam"/>
    <property type="match status" value="1"/>
</dbReference>
<reference evidence="7" key="1">
    <citation type="journal article" date="2020" name="mSystems">
        <title>Genome- and Community-Level Interaction Insights into Carbon Utilization and Element Cycling Functions of Hydrothermarchaeota in Hydrothermal Sediment.</title>
        <authorList>
            <person name="Zhou Z."/>
            <person name="Liu Y."/>
            <person name="Xu W."/>
            <person name="Pan J."/>
            <person name="Luo Z.H."/>
            <person name="Li M."/>
        </authorList>
    </citation>
    <scope>NUCLEOTIDE SEQUENCE [LARGE SCALE GENOMIC DNA]</scope>
    <source>
        <strain evidence="7">SpSt-774</strain>
    </source>
</reference>
<protein>
    <submittedName>
        <fullName evidence="7">Oligopeptide transporter, OPT family</fullName>
    </submittedName>
</protein>
<feature type="transmembrane region" description="Helical" evidence="6">
    <location>
        <begin position="93"/>
        <end position="110"/>
    </location>
</feature>
<accession>A0A7C4XJS8</accession>
<feature type="transmembrane region" description="Helical" evidence="6">
    <location>
        <begin position="610"/>
        <end position="628"/>
    </location>
</feature>
<feature type="transmembrane region" description="Helical" evidence="6">
    <location>
        <begin position="386"/>
        <end position="406"/>
    </location>
</feature>
<dbReference type="PANTHER" id="PTHR31645">
    <property type="entry name" value="OLIGOPEPTIDE TRANSPORTER YGL114W-RELATED"/>
    <property type="match status" value="1"/>
</dbReference>
<dbReference type="AlphaFoldDB" id="A0A7C4XJS8"/>
<dbReference type="NCBIfam" id="TIGR00733">
    <property type="entry name" value="OPT family oligopeptide transporter"/>
    <property type="match status" value="1"/>
</dbReference>
<keyword evidence="3 6" id="KW-0812">Transmembrane</keyword>
<evidence type="ECO:0000256" key="6">
    <source>
        <dbReference type="SAM" id="Phobius"/>
    </source>
</evidence>
<feature type="transmembrane region" description="Helical" evidence="6">
    <location>
        <begin position="413"/>
        <end position="431"/>
    </location>
</feature>
<name>A0A7C4XJS8_UNCW3</name>
<dbReference type="InterPro" id="IPR045035">
    <property type="entry name" value="YSL-like"/>
</dbReference>
<keyword evidence="4 6" id="KW-1133">Transmembrane helix</keyword>
<feature type="transmembrane region" description="Helical" evidence="6">
    <location>
        <begin position="451"/>
        <end position="471"/>
    </location>
</feature>
<feature type="transmembrane region" description="Helical" evidence="6">
    <location>
        <begin position="568"/>
        <end position="590"/>
    </location>
</feature>
<feature type="transmembrane region" description="Helical" evidence="6">
    <location>
        <begin position="527"/>
        <end position="548"/>
    </location>
</feature>
<feature type="transmembrane region" description="Helical" evidence="6">
    <location>
        <begin position="52"/>
        <end position="72"/>
    </location>
</feature>
<evidence type="ECO:0000256" key="1">
    <source>
        <dbReference type="ARBA" id="ARBA00004141"/>
    </source>
</evidence>
<feature type="transmembrane region" description="Helical" evidence="6">
    <location>
        <begin position="24"/>
        <end position="46"/>
    </location>
</feature>
<comment type="caution">
    <text evidence="7">The sequence shown here is derived from an EMBL/GenBank/DDBJ whole genome shotgun (WGS) entry which is preliminary data.</text>
</comment>
<evidence type="ECO:0000256" key="3">
    <source>
        <dbReference type="ARBA" id="ARBA00022692"/>
    </source>
</evidence>
<feature type="transmembrane region" description="Helical" evidence="6">
    <location>
        <begin position="355"/>
        <end position="380"/>
    </location>
</feature>
<sequence>MKNKKLGNDNFLPYIKPEEKVGEFTVRAVVLGSVLAIVFGLANAYLGLKVGMTVSASIPAAVISMAILKGALKRGTILENNIAQTIGSSGESLAAGVIFTIPAFFMWNYFPDSWTIILISILGGFLGILFMIPLRRYLIVQEHRNLPYPEGTACAEILKAGDKGGAKAGIVFTGVGIGAIYKFLMSGLKLWKETASWLVTGIKGMELGIDLTPALLGVGFIIGPQIASYMLSGAILGYLVLSPLIAFIGSGLTTPIPPADKIVSMLSPGEIRSFYIRYIGAGAVAVGGLISLLRASPIVFRCFKLGFQEMFKGFKFLPDKSVSRTDADIPMSLVIAGAIFIAILMLLIPQTHIGLIGMFVVVLFSFFFVTVASRIVGIVGSSSSPVSGMTIATLLITCLVFIALNWRGVPGMIGAMSIGSVVCIAICMAGDASQDLKTGFLVGATPYYQQIAEFVGVIIPALFMGGVLMLLHKTMVIGSDKLPAPQATLMSFVVKGVLTGTLPWTFVGLGAILAIGVELLGISALPFAIGLYLPLSLSLPMMVGAIVYEIVKRTAAGDSLKVREERGILFSSGLVAGDALIGVLIAFLIGIPALNRIYESLPVCIGLGNFANLGSLIIFLTIALVLWLKTKPTSTP</sequence>
<feature type="transmembrane region" description="Helical" evidence="6">
    <location>
        <begin position="329"/>
        <end position="348"/>
    </location>
</feature>
<dbReference type="GO" id="GO:0035673">
    <property type="term" value="F:oligopeptide transmembrane transporter activity"/>
    <property type="evidence" value="ECO:0007669"/>
    <property type="project" value="InterPro"/>
</dbReference>
<feature type="transmembrane region" description="Helical" evidence="6">
    <location>
        <begin position="274"/>
        <end position="293"/>
    </location>
</feature>
<dbReference type="InterPro" id="IPR004813">
    <property type="entry name" value="OPT"/>
</dbReference>
<feature type="transmembrane region" description="Helical" evidence="6">
    <location>
        <begin position="492"/>
        <end position="515"/>
    </location>
</feature>